<feature type="transmembrane region" description="Helical" evidence="7">
    <location>
        <begin position="237"/>
        <end position="255"/>
    </location>
</feature>
<accession>A0A3M6X0C9</accession>
<evidence type="ECO:0000256" key="3">
    <source>
        <dbReference type="ARBA" id="ARBA00022692"/>
    </source>
</evidence>
<comment type="subcellular location">
    <subcellularLocation>
        <location evidence="1">Membrane</location>
        <topology evidence="1">Multi-pass membrane protein</topology>
    </subcellularLocation>
</comment>
<dbReference type="GO" id="GO:0016020">
    <property type="term" value="C:membrane"/>
    <property type="evidence" value="ECO:0007669"/>
    <property type="project" value="UniProtKB-SubCell"/>
</dbReference>
<evidence type="ECO:0000256" key="2">
    <source>
        <dbReference type="ARBA" id="ARBA00022448"/>
    </source>
</evidence>
<evidence type="ECO:0000313" key="10">
    <source>
        <dbReference type="Proteomes" id="UP000281245"/>
    </source>
</evidence>
<reference evidence="9 10" key="1">
    <citation type="journal article" date="2018" name="BMC Genomics">
        <title>Genomic evidence for intraspecific hybridization in a clonal and extremely halotolerant yeast.</title>
        <authorList>
            <person name="Gostincar C."/>
            <person name="Stajich J.E."/>
            <person name="Zupancic J."/>
            <person name="Zalar P."/>
            <person name="Gunde-Cimerman N."/>
        </authorList>
    </citation>
    <scope>NUCLEOTIDE SEQUENCE [LARGE SCALE GENOMIC DNA]</scope>
    <source>
        <strain evidence="9 10">EXF-6656</strain>
    </source>
</reference>
<feature type="transmembrane region" description="Helical" evidence="7">
    <location>
        <begin position="212"/>
        <end position="231"/>
    </location>
</feature>
<feature type="region of interest" description="Disordered" evidence="6">
    <location>
        <begin position="1"/>
        <end position="123"/>
    </location>
</feature>
<dbReference type="Pfam" id="PF07690">
    <property type="entry name" value="MFS_1"/>
    <property type="match status" value="1"/>
</dbReference>
<name>A0A3M6X0C9_HORWE</name>
<dbReference type="Proteomes" id="UP000281245">
    <property type="component" value="Unassembled WGS sequence"/>
</dbReference>
<feature type="transmembrane region" description="Helical" evidence="7">
    <location>
        <begin position="559"/>
        <end position="578"/>
    </location>
</feature>
<keyword evidence="4 7" id="KW-1133">Transmembrane helix</keyword>
<feature type="domain" description="Major facilitator superfamily (MFS) profile" evidence="8">
    <location>
        <begin position="131"/>
        <end position="657"/>
    </location>
</feature>
<dbReference type="EMBL" id="QWIJ01000304">
    <property type="protein sequence ID" value="RMX84099.1"/>
    <property type="molecule type" value="Genomic_DNA"/>
</dbReference>
<dbReference type="InterPro" id="IPR036259">
    <property type="entry name" value="MFS_trans_sf"/>
</dbReference>
<keyword evidence="2" id="KW-0813">Transport</keyword>
<dbReference type="Gene3D" id="1.20.1250.20">
    <property type="entry name" value="MFS general substrate transporter like domains"/>
    <property type="match status" value="1"/>
</dbReference>
<feature type="transmembrane region" description="Helical" evidence="7">
    <location>
        <begin position="324"/>
        <end position="346"/>
    </location>
</feature>
<comment type="caution">
    <text evidence="9">The sequence shown here is derived from an EMBL/GenBank/DDBJ whole genome shotgun (WGS) entry which is preliminary data.</text>
</comment>
<evidence type="ECO:0000256" key="7">
    <source>
        <dbReference type="SAM" id="Phobius"/>
    </source>
</evidence>
<protein>
    <recommendedName>
        <fullName evidence="8">Major facilitator superfamily (MFS) profile domain-containing protein</fullName>
    </recommendedName>
</protein>
<sequence length="676" mass="73482">MESTHERSLDKGVEYDENFEMDFPGKGKHSSKSEMLNEVRYDPSESEDDGDQNGDRIEREHDHLLATNSHQRKRDGLLDTGEPSNSFSKTTNHRPNKDESKSVHSPPPTPSQETQAKPVPVSWSSLPKKSQLAILTLARLSEPLTQTSLQAYMYYQLKSFRPAHRTQPPSDAVVAQQAGLLAAAFTGAQFCTAILWGRLADSEHPLLGGRKRVILIGLLGSGIGSLGFGFSRSFGEAVFWRCLGGALNGNIGVMRTMMSEMVREKRFLSRAFLLLPMTFNIGVIIGPLLGGLLADPVGSYPDIFGPGGSLGGKNGVGWLTKWPYALPNVVSAGFLFCSAIGVVFGLEETLEGLRGKSDWGLKVSRCLLRMFLGRRDSGGYVQVGRQDGMREDDVEMNESKSEEEATTLPIKRKLSFRRIWTRNVLCTLLSHGLLAMHVGTFNALWFVFLSTPRYMPDSKNEADNSKTLSLPPSYQPHAPFTFTGGLALPPPSIGTALAILGVIGITLQLLLYPPLSFRLGTTTSLRASLLLFPVAYFLAPYLSIIPSTSPPPGPATGPWIWLYITVVLSVQVLARTFALPSTTILVNNASPHPSVLGTVHRVAQSVSSATRTVGPVVFSWLYGVGLGKGVVGTAWWSMCVVAAAGAGASWLVREGDGHEIFLEGELERREEVKGNG</sequence>
<feature type="transmembrane region" description="Helical" evidence="7">
    <location>
        <begin position="424"/>
        <end position="448"/>
    </location>
</feature>
<proteinExistence type="predicted"/>
<dbReference type="PANTHER" id="PTHR23504">
    <property type="entry name" value="MAJOR FACILITATOR SUPERFAMILY DOMAIN-CONTAINING PROTEIN 10"/>
    <property type="match status" value="1"/>
</dbReference>
<organism evidence="9 10">
    <name type="scientific">Hortaea werneckii</name>
    <name type="common">Black yeast</name>
    <name type="synonym">Cladosporium werneckii</name>
    <dbReference type="NCBI Taxonomy" id="91943"/>
    <lineage>
        <taxon>Eukaryota</taxon>
        <taxon>Fungi</taxon>
        <taxon>Dikarya</taxon>
        <taxon>Ascomycota</taxon>
        <taxon>Pezizomycotina</taxon>
        <taxon>Dothideomycetes</taxon>
        <taxon>Dothideomycetidae</taxon>
        <taxon>Mycosphaerellales</taxon>
        <taxon>Teratosphaeriaceae</taxon>
        <taxon>Hortaea</taxon>
    </lineage>
</organism>
<dbReference type="OrthoDB" id="10262656at2759"/>
<evidence type="ECO:0000256" key="5">
    <source>
        <dbReference type="ARBA" id="ARBA00023136"/>
    </source>
</evidence>
<feature type="compositionally biased region" description="Basic and acidic residues" evidence="6">
    <location>
        <begin position="31"/>
        <end position="43"/>
    </location>
</feature>
<evidence type="ECO:0000256" key="4">
    <source>
        <dbReference type="ARBA" id="ARBA00022989"/>
    </source>
</evidence>
<dbReference type="PROSITE" id="PS50850">
    <property type="entry name" value="MFS"/>
    <property type="match status" value="1"/>
</dbReference>
<feature type="transmembrane region" description="Helical" evidence="7">
    <location>
        <begin position="527"/>
        <end position="547"/>
    </location>
</feature>
<feature type="transmembrane region" description="Helical" evidence="7">
    <location>
        <begin position="178"/>
        <end position="200"/>
    </location>
</feature>
<dbReference type="GO" id="GO:0022857">
    <property type="term" value="F:transmembrane transporter activity"/>
    <property type="evidence" value="ECO:0007669"/>
    <property type="project" value="InterPro"/>
</dbReference>
<evidence type="ECO:0000259" key="8">
    <source>
        <dbReference type="PROSITE" id="PS50850"/>
    </source>
</evidence>
<keyword evidence="5 7" id="KW-0472">Membrane</keyword>
<evidence type="ECO:0000256" key="1">
    <source>
        <dbReference type="ARBA" id="ARBA00004141"/>
    </source>
</evidence>
<keyword evidence="3 7" id="KW-0812">Transmembrane</keyword>
<feature type="compositionally biased region" description="Basic and acidic residues" evidence="6">
    <location>
        <begin position="1"/>
        <end position="14"/>
    </location>
</feature>
<evidence type="ECO:0000313" key="9">
    <source>
        <dbReference type="EMBL" id="RMX84099.1"/>
    </source>
</evidence>
<dbReference type="InterPro" id="IPR020846">
    <property type="entry name" value="MFS_dom"/>
</dbReference>
<feature type="transmembrane region" description="Helical" evidence="7">
    <location>
        <begin position="493"/>
        <end position="515"/>
    </location>
</feature>
<evidence type="ECO:0000256" key="6">
    <source>
        <dbReference type="SAM" id="MobiDB-lite"/>
    </source>
</evidence>
<feature type="transmembrane region" description="Helical" evidence="7">
    <location>
        <begin position="267"/>
        <end position="289"/>
    </location>
</feature>
<dbReference type="InterPro" id="IPR011701">
    <property type="entry name" value="MFS"/>
</dbReference>
<dbReference type="AlphaFoldDB" id="A0A3M6X0C9"/>
<gene>
    <name evidence="9" type="ORF">D0869_04816</name>
</gene>
<dbReference type="SUPFAM" id="SSF103473">
    <property type="entry name" value="MFS general substrate transporter"/>
    <property type="match status" value="1"/>
</dbReference>
<feature type="compositionally biased region" description="Basic and acidic residues" evidence="6">
    <location>
        <begin position="53"/>
        <end position="64"/>
    </location>
</feature>
<dbReference type="VEuPathDB" id="FungiDB:BTJ68_06148"/>
<dbReference type="PANTHER" id="PTHR23504:SF6">
    <property type="entry name" value="MULTIDRUG TRANSPORTER, PUTATIVE (AFU_ORTHOLOGUE AFUA_4G08740)-RELATED"/>
    <property type="match status" value="1"/>
</dbReference>